<comment type="caution">
    <text evidence="2">The sequence shown here is derived from an EMBL/GenBank/DDBJ whole genome shotgun (WGS) entry which is preliminary data.</text>
</comment>
<dbReference type="Proteomes" id="UP000234323">
    <property type="component" value="Unassembled WGS sequence"/>
</dbReference>
<keyword evidence="3" id="KW-1185">Reference proteome</keyword>
<accession>A0A2I1GLV8</accession>
<evidence type="ECO:0000256" key="1">
    <source>
        <dbReference type="SAM" id="MobiDB-lite"/>
    </source>
</evidence>
<protein>
    <submittedName>
        <fullName evidence="2">Uncharacterized protein</fullName>
    </submittedName>
</protein>
<evidence type="ECO:0000313" key="2">
    <source>
        <dbReference type="EMBL" id="PKY47622.1"/>
    </source>
</evidence>
<dbReference type="EMBL" id="LLXI01000562">
    <property type="protein sequence ID" value="PKY47622.1"/>
    <property type="molecule type" value="Genomic_DNA"/>
</dbReference>
<proteinExistence type="predicted"/>
<sequence length="137" mass="14673">MSTPKAPSVLNSDVSLPLRPDTSAPSGDRLLSPNNDAGVPNKRTRTVSADNMEVELTTTSTTTTTTAPGPTQNINASLEASIYAHPLPASTIPPTNDKGKSVAFDVPARQHWSKSILSGTYRIPDMCIIYVIYVYDI</sequence>
<gene>
    <name evidence="2" type="ORF">RhiirA4_462900</name>
</gene>
<feature type="compositionally biased region" description="Polar residues" evidence="1">
    <location>
        <begin position="1"/>
        <end position="14"/>
    </location>
</feature>
<name>A0A2I1GLV8_9GLOM</name>
<feature type="region of interest" description="Disordered" evidence="1">
    <location>
        <begin position="1"/>
        <end position="49"/>
    </location>
</feature>
<evidence type="ECO:0000313" key="3">
    <source>
        <dbReference type="Proteomes" id="UP000234323"/>
    </source>
</evidence>
<dbReference type="AlphaFoldDB" id="A0A2I1GLV8"/>
<reference evidence="2 3" key="1">
    <citation type="submission" date="2015-10" db="EMBL/GenBank/DDBJ databases">
        <title>Genome analyses suggest a sexual origin of heterokaryosis in a supposedly ancient asexual fungus.</title>
        <authorList>
            <person name="Ropars J."/>
            <person name="Sedzielewska K."/>
            <person name="Noel J."/>
            <person name="Charron P."/>
            <person name="Farinelli L."/>
            <person name="Marton T."/>
            <person name="Kruger M."/>
            <person name="Pelin A."/>
            <person name="Brachmann A."/>
            <person name="Corradi N."/>
        </authorList>
    </citation>
    <scope>NUCLEOTIDE SEQUENCE [LARGE SCALE GENOMIC DNA]</scope>
    <source>
        <strain evidence="2 3">A4</strain>
    </source>
</reference>
<organism evidence="2 3">
    <name type="scientific">Rhizophagus irregularis</name>
    <dbReference type="NCBI Taxonomy" id="588596"/>
    <lineage>
        <taxon>Eukaryota</taxon>
        <taxon>Fungi</taxon>
        <taxon>Fungi incertae sedis</taxon>
        <taxon>Mucoromycota</taxon>
        <taxon>Glomeromycotina</taxon>
        <taxon>Glomeromycetes</taxon>
        <taxon>Glomerales</taxon>
        <taxon>Glomeraceae</taxon>
        <taxon>Rhizophagus</taxon>
    </lineage>
</organism>